<feature type="domain" description="Polymerase beta nucleotidyltransferase" evidence="1">
    <location>
        <begin position="25"/>
        <end position="109"/>
    </location>
</feature>
<dbReference type="CDD" id="cd05403">
    <property type="entry name" value="NT_KNTase_like"/>
    <property type="match status" value="1"/>
</dbReference>
<dbReference type="SUPFAM" id="SSF81301">
    <property type="entry name" value="Nucleotidyltransferase"/>
    <property type="match status" value="1"/>
</dbReference>
<evidence type="ECO:0000313" key="3">
    <source>
        <dbReference type="Proteomes" id="UP000180235"/>
    </source>
</evidence>
<dbReference type="InterPro" id="IPR041633">
    <property type="entry name" value="Polbeta"/>
</dbReference>
<dbReference type="RefSeq" id="WP_071453901.1">
    <property type="nucleotide sequence ID" value="NZ_CP017675.1"/>
</dbReference>
<dbReference type="EMBL" id="CP017675">
    <property type="protein sequence ID" value="APB33295.1"/>
    <property type="molecule type" value="Genomic_DNA"/>
</dbReference>
<protein>
    <recommendedName>
        <fullName evidence="1">Polymerase beta nucleotidyltransferase domain-containing protein</fullName>
    </recommendedName>
</protein>
<name>A0A1J0ABJ2_9CYAN</name>
<dbReference type="STRING" id="1188229.GlitD10_0977"/>
<evidence type="ECO:0000313" key="2">
    <source>
        <dbReference type="EMBL" id="APB33295.1"/>
    </source>
</evidence>
<dbReference type="OrthoDB" id="9845122at2"/>
<dbReference type="Proteomes" id="UP000180235">
    <property type="component" value="Chromosome"/>
</dbReference>
<dbReference type="Pfam" id="PF18765">
    <property type="entry name" value="Polbeta"/>
    <property type="match status" value="1"/>
</dbReference>
<reference evidence="2 3" key="1">
    <citation type="submission" date="2016-10" db="EMBL/GenBank/DDBJ databases">
        <title>Description of Gloeomargarita lithophora gen. nov., sp. nov., a thylakoid-bearing basal-branching cyanobacterium with intracellular carbonates, and proposal for Gloeomargaritales ord. nov.</title>
        <authorList>
            <person name="Moreira D."/>
            <person name="Tavera R."/>
            <person name="Benzerara K."/>
            <person name="Skouri-Panet F."/>
            <person name="Couradeau E."/>
            <person name="Gerard E."/>
            <person name="Loussert C."/>
            <person name="Novelo E."/>
            <person name="Zivanovic Y."/>
            <person name="Lopez-Garcia P."/>
        </authorList>
    </citation>
    <scope>NUCLEOTIDE SEQUENCE [LARGE SCALE GENOMIC DNA]</scope>
    <source>
        <strain evidence="2 3">D10</strain>
    </source>
</reference>
<organism evidence="2 3">
    <name type="scientific">Gloeomargarita lithophora Alchichica-D10</name>
    <dbReference type="NCBI Taxonomy" id="1188229"/>
    <lineage>
        <taxon>Bacteria</taxon>
        <taxon>Bacillati</taxon>
        <taxon>Cyanobacteriota</taxon>
        <taxon>Cyanophyceae</taxon>
        <taxon>Gloeomargaritales</taxon>
        <taxon>Gloeomargaritaceae</taxon>
        <taxon>Gloeomargarita</taxon>
    </lineage>
</organism>
<dbReference type="Gene3D" id="3.30.460.10">
    <property type="entry name" value="Beta Polymerase, domain 2"/>
    <property type="match status" value="1"/>
</dbReference>
<accession>A0A1J0ABJ2</accession>
<dbReference type="AlphaFoldDB" id="A0A1J0ABJ2"/>
<evidence type="ECO:0000259" key="1">
    <source>
        <dbReference type="Pfam" id="PF18765"/>
    </source>
</evidence>
<keyword evidence="3" id="KW-1185">Reference proteome</keyword>
<dbReference type="KEGG" id="glt:GlitD10_0977"/>
<dbReference type="InterPro" id="IPR043519">
    <property type="entry name" value="NT_sf"/>
</dbReference>
<proteinExistence type="predicted"/>
<sequence length="156" mass="17924">MAVGVTEIQVKIIKQKIEAIFGLDLWAIVIYGSRATHSWVHNSDLDLLVVAENIPNDRSRDDLLLPTCLTLEKLLKFDVNFTLLKPLELCQPISLTYEIGVNHYIVYDKSGFIIHIKNIVTKLINEKLIEHRICRGIPYWTNNNEKEISQRLLSKG</sequence>
<gene>
    <name evidence="2" type="ORF">GlitD10_0977</name>
</gene>